<sequence length="259" mass="27958">MDKVVVRDIKYEVTPGLRSAPPALQYAHALIARLDHGTGLRGQARTPPADSQEHALRPTYLSRIVDSNPPRFSLGNSWVGRTSDPPSAVVPTAEERVAFESSAGVARAIDGRTVETTPIFRIPHRAPGRRATAAEDYRSALNDTWAKGRPADLRTTEGRSRRYRSLFGAYLAAAGSTRQVGFPLPPTVTVEAFRPFPAVGPRPILSAVLLAYSEAAEPPPKEPLPGIMAIRRCHLPTSAGFGQNRALENLGVRLNSAVS</sequence>
<gene>
    <name evidence="1" type="ORF">MUK42_21255</name>
</gene>
<organism evidence="1 2">
    <name type="scientific">Musa troglodytarum</name>
    <name type="common">fe'i banana</name>
    <dbReference type="NCBI Taxonomy" id="320322"/>
    <lineage>
        <taxon>Eukaryota</taxon>
        <taxon>Viridiplantae</taxon>
        <taxon>Streptophyta</taxon>
        <taxon>Embryophyta</taxon>
        <taxon>Tracheophyta</taxon>
        <taxon>Spermatophyta</taxon>
        <taxon>Magnoliopsida</taxon>
        <taxon>Liliopsida</taxon>
        <taxon>Zingiberales</taxon>
        <taxon>Musaceae</taxon>
        <taxon>Musa</taxon>
    </lineage>
</organism>
<name>A0A9E7FDG3_9LILI</name>
<reference evidence="1" key="1">
    <citation type="submission" date="2022-05" db="EMBL/GenBank/DDBJ databases">
        <title>The Musa troglodytarum L. genome provides insights into the mechanism of non-climacteric behaviour and enrichment of carotenoids.</title>
        <authorList>
            <person name="Wang J."/>
        </authorList>
    </citation>
    <scope>NUCLEOTIDE SEQUENCE</scope>
    <source>
        <tissue evidence="1">Leaf</tissue>
    </source>
</reference>
<protein>
    <submittedName>
        <fullName evidence="1">Uncharacterized protein</fullName>
    </submittedName>
</protein>
<dbReference type="AlphaFoldDB" id="A0A9E7FDG3"/>
<keyword evidence="2" id="KW-1185">Reference proteome</keyword>
<evidence type="ECO:0000313" key="1">
    <source>
        <dbReference type="EMBL" id="URD94600.1"/>
    </source>
</evidence>
<proteinExistence type="predicted"/>
<dbReference type="EMBL" id="CP097506">
    <property type="protein sequence ID" value="URD94600.1"/>
    <property type="molecule type" value="Genomic_DNA"/>
</dbReference>
<accession>A0A9E7FDG3</accession>
<evidence type="ECO:0000313" key="2">
    <source>
        <dbReference type="Proteomes" id="UP001055439"/>
    </source>
</evidence>
<dbReference type="Proteomes" id="UP001055439">
    <property type="component" value="Chromosome 4"/>
</dbReference>